<dbReference type="PANTHER" id="PTHR38248:SF2">
    <property type="entry name" value="FUNK1 11"/>
    <property type="match status" value="1"/>
</dbReference>
<evidence type="ECO:0000313" key="2">
    <source>
        <dbReference type="EMBL" id="KAF9459059.1"/>
    </source>
</evidence>
<organism evidence="2 3">
    <name type="scientific">Collybia nuda</name>
    <dbReference type="NCBI Taxonomy" id="64659"/>
    <lineage>
        <taxon>Eukaryota</taxon>
        <taxon>Fungi</taxon>
        <taxon>Dikarya</taxon>
        <taxon>Basidiomycota</taxon>
        <taxon>Agaricomycotina</taxon>
        <taxon>Agaricomycetes</taxon>
        <taxon>Agaricomycetidae</taxon>
        <taxon>Agaricales</taxon>
        <taxon>Tricholomatineae</taxon>
        <taxon>Clitocybaceae</taxon>
        <taxon>Collybia</taxon>
    </lineage>
</organism>
<evidence type="ECO:0000259" key="1">
    <source>
        <dbReference type="PROSITE" id="PS50011"/>
    </source>
</evidence>
<keyword evidence="3" id="KW-1185">Reference proteome</keyword>
<dbReference type="Proteomes" id="UP000807353">
    <property type="component" value="Unassembled WGS sequence"/>
</dbReference>
<dbReference type="PROSITE" id="PS50011">
    <property type="entry name" value="PROTEIN_KINASE_DOM"/>
    <property type="match status" value="1"/>
</dbReference>
<gene>
    <name evidence="2" type="ORF">BDZ94DRAFT_1149964</name>
</gene>
<feature type="domain" description="Protein kinase" evidence="1">
    <location>
        <begin position="1"/>
        <end position="96"/>
    </location>
</feature>
<dbReference type="PROSITE" id="PS00109">
    <property type="entry name" value="PROTEIN_KINASE_TYR"/>
    <property type="match status" value="1"/>
</dbReference>
<protein>
    <recommendedName>
        <fullName evidence="1">Protein kinase domain-containing protein</fullName>
    </recommendedName>
</protein>
<accession>A0A9P5XYK9</accession>
<dbReference type="OrthoDB" id="5569250at2759"/>
<dbReference type="Gene3D" id="1.10.510.10">
    <property type="entry name" value="Transferase(Phosphotransferase) domain 1"/>
    <property type="match status" value="1"/>
</dbReference>
<comment type="caution">
    <text evidence="2">The sequence shown here is derived from an EMBL/GenBank/DDBJ whole genome shotgun (WGS) entry which is preliminary data.</text>
</comment>
<feature type="non-terminal residue" evidence="2">
    <location>
        <position position="96"/>
    </location>
</feature>
<dbReference type="GO" id="GO:0004672">
    <property type="term" value="F:protein kinase activity"/>
    <property type="evidence" value="ECO:0007669"/>
    <property type="project" value="InterPro"/>
</dbReference>
<name>A0A9P5XYK9_9AGAR</name>
<dbReference type="InterPro" id="IPR000719">
    <property type="entry name" value="Prot_kinase_dom"/>
</dbReference>
<dbReference type="InterPro" id="IPR040976">
    <property type="entry name" value="Pkinase_fungal"/>
</dbReference>
<dbReference type="GO" id="GO:0005524">
    <property type="term" value="F:ATP binding"/>
    <property type="evidence" value="ECO:0007669"/>
    <property type="project" value="InterPro"/>
</dbReference>
<evidence type="ECO:0000313" key="3">
    <source>
        <dbReference type="Proteomes" id="UP000807353"/>
    </source>
</evidence>
<dbReference type="InterPro" id="IPR011009">
    <property type="entry name" value="Kinase-like_dom_sf"/>
</dbReference>
<reference evidence="2" key="1">
    <citation type="submission" date="2020-11" db="EMBL/GenBank/DDBJ databases">
        <authorList>
            <consortium name="DOE Joint Genome Institute"/>
            <person name="Ahrendt S."/>
            <person name="Riley R."/>
            <person name="Andreopoulos W."/>
            <person name="Labutti K."/>
            <person name="Pangilinan J."/>
            <person name="Ruiz-Duenas F.J."/>
            <person name="Barrasa J.M."/>
            <person name="Sanchez-Garcia M."/>
            <person name="Camarero S."/>
            <person name="Miyauchi S."/>
            <person name="Serrano A."/>
            <person name="Linde D."/>
            <person name="Babiker R."/>
            <person name="Drula E."/>
            <person name="Ayuso-Fernandez I."/>
            <person name="Pacheco R."/>
            <person name="Padilla G."/>
            <person name="Ferreira P."/>
            <person name="Barriuso J."/>
            <person name="Kellner H."/>
            <person name="Castanera R."/>
            <person name="Alfaro M."/>
            <person name="Ramirez L."/>
            <person name="Pisabarro A.G."/>
            <person name="Kuo A."/>
            <person name="Tritt A."/>
            <person name="Lipzen A."/>
            <person name="He G."/>
            <person name="Yan M."/>
            <person name="Ng V."/>
            <person name="Cullen D."/>
            <person name="Martin F."/>
            <person name="Rosso M.-N."/>
            <person name="Henrissat B."/>
            <person name="Hibbett D."/>
            <person name="Martinez A.T."/>
            <person name="Grigoriev I.V."/>
        </authorList>
    </citation>
    <scope>NUCLEOTIDE SEQUENCE</scope>
    <source>
        <strain evidence="2">CBS 247.69</strain>
    </source>
</reference>
<sequence>HRWLHDYPRILHRDISAGNIMYRIVEGKVHGVLNDLDLSSLREDVERGTPTSHQRTGTPPYMATELLQAAGGTKSPTRHLYRHDLESLTYVILMLC</sequence>
<feature type="non-terminal residue" evidence="2">
    <location>
        <position position="1"/>
    </location>
</feature>
<dbReference type="PANTHER" id="PTHR38248">
    <property type="entry name" value="FUNK1 6"/>
    <property type="match status" value="1"/>
</dbReference>
<dbReference type="EMBL" id="MU150325">
    <property type="protein sequence ID" value="KAF9459059.1"/>
    <property type="molecule type" value="Genomic_DNA"/>
</dbReference>
<dbReference type="AlphaFoldDB" id="A0A9P5XYK9"/>
<dbReference type="InterPro" id="IPR008266">
    <property type="entry name" value="Tyr_kinase_AS"/>
</dbReference>
<proteinExistence type="predicted"/>
<dbReference type="SUPFAM" id="SSF56112">
    <property type="entry name" value="Protein kinase-like (PK-like)"/>
    <property type="match status" value="1"/>
</dbReference>
<dbReference type="Pfam" id="PF17667">
    <property type="entry name" value="Pkinase_fungal"/>
    <property type="match status" value="1"/>
</dbReference>